<name>A0A2L1TXB3_9BACL</name>
<feature type="transmembrane region" description="Helical" evidence="1">
    <location>
        <begin position="192"/>
        <end position="213"/>
    </location>
</feature>
<dbReference type="Proteomes" id="UP000239833">
    <property type="component" value="Chromosome"/>
</dbReference>
<evidence type="ECO:0000313" key="3">
    <source>
        <dbReference type="Proteomes" id="UP000239833"/>
    </source>
</evidence>
<proteinExistence type="predicted"/>
<organism evidence="2 3">
    <name type="scientific">Paenibacillus larvae subsp. larvae</name>
    <dbReference type="NCBI Taxonomy" id="147375"/>
    <lineage>
        <taxon>Bacteria</taxon>
        <taxon>Bacillati</taxon>
        <taxon>Bacillota</taxon>
        <taxon>Bacilli</taxon>
        <taxon>Bacillales</taxon>
        <taxon>Paenibacillaceae</taxon>
        <taxon>Paenibacillus</taxon>
    </lineage>
</organism>
<reference evidence="3" key="1">
    <citation type="submission" date="2017-02" db="EMBL/GenBank/DDBJ databases">
        <title>Delineation of Paenibacillus larvae strains originating from foulbrood outbreaks.</title>
        <authorList>
            <person name="Beims H."/>
            <person name="Bunk B."/>
            <person name="Sproeer C."/>
            <person name="Mohr K.I."/>
            <person name="Pradella S."/>
            <person name="Guenther G."/>
            <person name="Rohde M."/>
            <person name="von der Ohe W."/>
            <person name="Steinert M."/>
        </authorList>
    </citation>
    <scope>NUCLEOTIDE SEQUENCE [LARGE SCALE GENOMIC DNA]</scope>
    <source>
        <strain evidence="3">Eric_III</strain>
    </source>
</reference>
<protein>
    <submittedName>
        <fullName evidence="2">Uncharacterized protein</fullName>
    </submittedName>
</protein>
<keyword evidence="1" id="KW-0472">Membrane</keyword>
<keyword evidence="1" id="KW-1133">Transmembrane helix</keyword>
<gene>
    <name evidence="2" type="ORF">ERICIII_01113</name>
</gene>
<keyword evidence="1" id="KW-0812">Transmembrane</keyword>
<dbReference type="GeneID" id="64217919"/>
<evidence type="ECO:0000256" key="1">
    <source>
        <dbReference type="SAM" id="Phobius"/>
    </source>
</evidence>
<sequence>MNRKLIMLIIGSLLLFYSGPPLLSIMKEKQIESRLNENYSITSIIPTSPEFQIDSHIFKIAEENSHLEVRLDNQPLIDPFKVSIHNKSEYRYWGILGFLEVKNKEEGRIQTVAVQNANTEYNEDPSILTKRHWYLYYIDEDGTVTKEHVTYEDRSSNPLAVKLIMKSGTSGSAIGYHSDILNFHPSFWFPFIYPYGLAFLSLLFILIGSTHLIRISKAASKNK</sequence>
<dbReference type="RefSeq" id="WP_079940335.1">
    <property type="nucleotide sequence ID" value="NZ_CP019655.1"/>
</dbReference>
<dbReference type="EMBL" id="CP019655">
    <property type="protein sequence ID" value="AVF25317.1"/>
    <property type="molecule type" value="Genomic_DNA"/>
</dbReference>
<evidence type="ECO:0000313" key="2">
    <source>
        <dbReference type="EMBL" id="AVF25317.1"/>
    </source>
</evidence>
<dbReference type="AlphaFoldDB" id="A0A2L1TXB3"/>
<accession>A0A2L1TXB3</accession>